<evidence type="ECO:0000256" key="1">
    <source>
        <dbReference type="ARBA" id="ARBA00022801"/>
    </source>
</evidence>
<comment type="caution">
    <text evidence="3">The sequence shown here is derived from an EMBL/GenBank/DDBJ whole genome shotgun (WGS) entry which is preliminary data.</text>
</comment>
<dbReference type="Pfam" id="PF01182">
    <property type="entry name" value="Glucosamine_iso"/>
    <property type="match status" value="1"/>
</dbReference>
<dbReference type="OrthoDB" id="9810967at2"/>
<gene>
    <name evidence="3" type="ORF">EGT71_21930</name>
</gene>
<dbReference type="PANTHER" id="PTHR11280">
    <property type="entry name" value="GLUCOSAMINE-6-PHOSPHATE ISOMERASE"/>
    <property type="match status" value="1"/>
</dbReference>
<organism evidence="3 4">
    <name type="scientific">Atlantibacter subterraneus</name>
    <dbReference type="NCBI Taxonomy" id="255519"/>
    <lineage>
        <taxon>Bacteria</taxon>
        <taxon>Pseudomonadati</taxon>
        <taxon>Pseudomonadota</taxon>
        <taxon>Gammaproteobacteria</taxon>
        <taxon>Enterobacterales</taxon>
        <taxon>Enterobacteriaceae</taxon>
        <taxon>Atlantibacter</taxon>
    </lineage>
</organism>
<dbReference type="GO" id="GO:0005975">
    <property type="term" value="P:carbohydrate metabolic process"/>
    <property type="evidence" value="ECO:0007669"/>
    <property type="project" value="InterPro"/>
</dbReference>
<reference evidence="3 4" key="1">
    <citation type="submission" date="2018-10" db="EMBL/GenBank/DDBJ databases">
        <title>Transmission dynamics of multidrug resistant bacteria on intensive care unit surfaces.</title>
        <authorList>
            <person name="D'Souza A.W."/>
            <person name="Potter R.F."/>
            <person name="Wallace M."/>
            <person name="Shupe A."/>
            <person name="Patel S."/>
            <person name="Sun S."/>
            <person name="Gul D."/>
            <person name="Kwon J.H."/>
            <person name="Andleeb S."/>
            <person name="Burnham C.-A.D."/>
            <person name="Dantas G."/>
        </authorList>
    </citation>
    <scope>NUCLEOTIDE SEQUENCE [LARGE SCALE GENOMIC DNA]</scope>
    <source>
        <strain evidence="3 4">AS_373</strain>
    </source>
</reference>
<dbReference type="PANTHER" id="PTHR11280:SF5">
    <property type="entry name" value="GLUCOSAMINE-6-PHOSPHATE ISOMERASE"/>
    <property type="match status" value="1"/>
</dbReference>
<keyword evidence="1" id="KW-0378">Hydrolase</keyword>
<sequence>MKFICIESEHTLADKAAGEIIGIVNAKPDAFIMLASGQSPTLAYDCVSKKLNGDTARFASVKVHKLDEWEGLGLSDPQSCDSYLMKHVLQPWGIKKANYSGINALSSNLQQECDKANALLNDIINPDLCILGICLNGHIGFNEPADALPAQTAVVKLADSSMKHPMIEGTAPITRGITTGIAQILMSKKIIVIVTGKNKQAVLKRLMETTQVSTQFPASLLLTHPDVTVMYDAQAK</sequence>
<dbReference type="RefSeq" id="WP_125295597.1">
    <property type="nucleotide sequence ID" value="NZ_RHWZ01000021.1"/>
</dbReference>
<dbReference type="GO" id="GO:0006043">
    <property type="term" value="P:glucosamine catabolic process"/>
    <property type="evidence" value="ECO:0007669"/>
    <property type="project" value="TreeGrafter"/>
</dbReference>
<dbReference type="AlphaFoldDB" id="A0A427UND3"/>
<dbReference type="InterPro" id="IPR004547">
    <property type="entry name" value="Glucosamine6P_isomerase"/>
</dbReference>
<dbReference type="Gene3D" id="3.40.50.1360">
    <property type="match status" value="1"/>
</dbReference>
<dbReference type="GO" id="GO:0006046">
    <property type="term" value="P:N-acetylglucosamine catabolic process"/>
    <property type="evidence" value="ECO:0007669"/>
    <property type="project" value="TreeGrafter"/>
</dbReference>
<name>A0A427UND3_9ENTR</name>
<evidence type="ECO:0000259" key="2">
    <source>
        <dbReference type="Pfam" id="PF01182"/>
    </source>
</evidence>
<dbReference type="InterPro" id="IPR006148">
    <property type="entry name" value="Glc/Gal-6P_isomerase"/>
</dbReference>
<dbReference type="GO" id="GO:0042802">
    <property type="term" value="F:identical protein binding"/>
    <property type="evidence" value="ECO:0007669"/>
    <property type="project" value="TreeGrafter"/>
</dbReference>
<dbReference type="SUPFAM" id="SSF100950">
    <property type="entry name" value="NagB/RpiA/CoA transferase-like"/>
    <property type="match status" value="1"/>
</dbReference>
<dbReference type="GO" id="GO:0005829">
    <property type="term" value="C:cytosol"/>
    <property type="evidence" value="ECO:0007669"/>
    <property type="project" value="TreeGrafter"/>
</dbReference>
<dbReference type="GO" id="GO:0019262">
    <property type="term" value="P:N-acetylneuraminate catabolic process"/>
    <property type="evidence" value="ECO:0007669"/>
    <property type="project" value="TreeGrafter"/>
</dbReference>
<dbReference type="GO" id="GO:0004342">
    <property type="term" value="F:glucosamine-6-phosphate deaminase activity"/>
    <property type="evidence" value="ECO:0007669"/>
    <property type="project" value="InterPro"/>
</dbReference>
<dbReference type="EMBL" id="RHXB01000020">
    <property type="protein sequence ID" value="RSE22099.1"/>
    <property type="molecule type" value="Genomic_DNA"/>
</dbReference>
<accession>A0A427UND3</accession>
<dbReference type="InterPro" id="IPR037171">
    <property type="entry name" value="NagB/RpiA_transferase-like"/>
</dbReference>
<evidence type="ECO:0000313" key="3">
    <source>
        <dbReference type="EMBL" id="RSE22099.1"/>
    </source>
</evidence>
<evidence type="ECO:0000313" key="4">
    <source>
        <dbReference type="Proteomes" id="UP000275331"/>
    </source>
</evidence>
<feature type="domain" description="Glucosamine/galactosamine-6-phosphate isomerase" evidence="2">
    <location>
        <begin position="10"/>
        <end position="222"/>
    </location>
</feature>
<proteinExistence type="predicted"/>
<dbReference type="Proteomes" id="UP000275331">
    <property type="component" value="Unassembled WGS sequence"/>
</dbReference>
<protein>
    <recommendedName>
        <fullName evidence="2">Glucosamine/galactosamine-6-phosphate isomerase domain-containing protein</fullName>
    </recommendedName>
</protein>